<proteinExistence type="predicted"/>
<keyword evidence="3" id="KW-1185">Reference proteome</keyword>
<dbReference type="RefSeq" id="WP_191737647.1">
    <property type="nucleotide sequence ID" value="NZ_JACYFS010000005.1"/>
</dbReference>
<feature type="transmembrane region" description="Helical" evidence="1">
    <location>
        <begin position="116"/>
        <end position="138"/>
    </location>
</feature>
<reference evidence="2 3" key="1">
    <citation type="submission" date="2020-09" db="EMBL/GenBank/DDBJ databases">
        <title>Genome seq and assembly of Chryseobacterium sp.</title>
        <authorList>
            <person name="Chhetri G."/>
        </authorList>
    </citation>
    <scope>NUCLEOTIDE SEQUENCE [LARGE SCALE GENOMIC DNA]</scope>
    <source>
        <strain evidence="2 3">GCR10</strain>
    </source>
</reference>
<keyword evidence="1" id="KW-0812">Transmembrane</keyword>
<dbReference type="Proteomes" id="UP000637299">
    <property type="component" value="Unassembled WGS sequence"/>
</dbReference>
<name>A0ABR8ZF09_9FLAO</name>
<gene>
    <name evidence="2" type="ORF">IC610_15390</name>
</gene>
<dbReference type="InterPro" id="IPR021354">
    <property type="entry name" value="DUF2975"/>
</dbReference>
<feature type="transmembrane region" description="Helical" evidence="1">
    <location>
        <begin position="150"/>
        <end position="167"/>
    </location>
</feature>
<comment type="caution">
    <text evidence="2">The sequence shown here is derived from an EMBL/GenBank/DDBJ whole genome shotgun (WGS) entry which is preliminary data.</text>
</comment>
<evidence type="ECO:0000313" key="2">
    <source>
        <dbReference type="EMBL" id="MBD8083802.1"/>
    </source>
</evidence>
<organism evidence="2 3">
    <name type="scientific">Chryseobacterium caseinilyticum</name>
    <dbReference type="NCBI Taxonomy" id="2771428"/>
    <lineage>
        <taxon>Bacteria</taxon>
        <taxon>Pseudomonadati</taxon>
        <taxon>Bacteroidota</taxon>
        <taxon>Flavobacteriia</taxon>
        <taxon>Flavobacteriales</taxon>
        <taxon>Weeksellaceae</taxon>
        <taxon>Chryseobacterium group</taxon>
        <taxon>Chryseobacterium</taxon>
    </lineage>
</organism>
<protein>
    <submittedName>
        <fullName evidence="2">DUF2975 domain-containing protein</fullName>
    </submittedName>
</protein>
<dbReference type="Pfam" id="PF11188">
    <property type="entry name" value="DUF2975"/>
    <property type="match status" value="1"/>
</dbReference>
<accession>A0ABR8ZF09</accession>
<keyword evidence="1" id="KW-0472">Membrane</keyword>
<keyword evidence="1" id="KW-1133">Transmembrane helix</keyword>
<evidence type="ECO:0000256" key="1">
    <source>
        <dbReference type="SAM" id="Phobius"/>
    </source>
</evidence>
<evidence type="ECO:0000313" key="3">
    <source>
        <dbReference type="Proteomes" id="UP000637299"/>
    </source>
</evidence>
<sequence length="181" mass="20253">MKNYSHLAISFLKIILWISLVSASIAILVTTLCLAAVVFDFNLSFLTGTKITVNDTAIQFTDLKQTGTFSFAVFGILIIAYLWIFIKLVNNALNVLYKVDFQNPFNLETSNMITKLGFSAFVLGILNIAFSSIIPMLFKGNFVINFSFESFNFLMIAAILYIVSLIFKKGVELQSENDLTI</sequence>
<feature type="transmembrane region" description="Helical" evidence="1">
    <location>
        <begin position="69"/>
        <end position="89"/>
    </location>
</feature>
<dbReference type="EMBL" id="JACYFS010000005">
    <property type="protein sequence ID" value="MBD8083802.1"/>
    <property type="molecule type" value="Genomic_DNA"/>
</dbReference>
<feature type="transmembrane region" description="Helical" evidence="1">
    <location>
        <begin position="12"/>
        <end position="39"/>
    </location>
</feature>